<organism evidence="1 2">
    <name type="scientific">Tistlia consotensis USBA 355</name>
    <dbReference type="NCBI Taxonomy" id="560819"/>
    <lineage>
        <taxon>Bacteria</taxon>
        <taxon>Pseudomonadati</taxon>
        <taxon>Pseudomonadota</taxon>
        <taxon>Alphaproteobacteria</taxon>
        <taxon>Rhodospirillales</taxon>
        <taxon>Rhodovibrionaceae</taxon>
        <taxon>Tistlia</taxon>
    </lineage>
</organism>
<name>A0A1Y6C2B1_9PROT</name>
<dbReference type="RefSeq" id="WP_085123705.1">
    <property type="nucleotide sequence ID" value="NZ_FWZX01000013.1"/>
</dbReference>
<evidence type="ECO:0000313" key="2">
    <source>
        <dbReference type="Proteomes" id="UP000192917"/>
    </source>
</evidence>
<protein>
    <submittedName>
        <fullName evidence="1">Uncharacterized protein</fullName>
    </submittedName>
</protein>
<proteinExistence type="predicted"/>
<gene>
    <name evidence="1" type="ORF">SAMN05428998_11322</name>
</gene>
<keyword evidence="2" id="KW-1185">Reference proteome</keyword>
<dbReference type="EMBL" id="FWZX01000013">
    <property type="protein sequence ID" value="SMF38388.1"/>
    <property type="molecule type" value="Genomic_DNA"/>
</dbReference>
<sequence length="92" mass="10125">MATFKAHMLAADTGGEGVYAFDAPDGLLQQTPARVVRHFMERVDRSLLPHEHVDYELNAALKNAEKGVVTAMGSLILERQPPIPFLLMISAH</sequence>
<accession>A0A1Y6C2B1</accession>
<dbReference type="AlphaFoldDB" id="A0A1Y6C2B1"/>
<dbReference type="Proteomes" id="UP000192917">
    <property type="component" value="Unassembled WGS sequence"/>
</dbReference>
<reference evidence="1 2" key="1">
    <citation type="submission" date="2017-04" db="EMBL/GenBank/DDBJ databases">
        <authorList>
            <person name="Afonso C.L."/>
            <person name="Miller P.J."/>
            <person name="Scott M.A."/>
            <person name="Spackman E."/>
            <person name="Goraichik I."/>
            <person name="Dimitrov K.M."/>
            <person name="Suarez D.L."/>
            <person name="Swayne D.E."/>
        </authorList>
    </citation>
    <scope>NUCLEOTIDE SEQUENCE [LARGE SCALE GENOMIC DNA]</scope>
    <source>
        <strain evidence="1 2">USBA 355</strain>
    </source>
</reference>
<dbReference type="STRING" id="560819.SAMN05428998_11322"/>
<evidence type="ECO:0000313" key="1">
    <source>
        <dbReference type="EMBL" id="SMF38388.1"/>
    </source>
</evidence>